<name>A0ABV8T6G4_9GAMM</name>
<keyword evidence="5 6" id="KW-0472">Membrane</keyword>
<dbReference type="EMBL" id="JBHSDU010000015">
    <property type="protein sequence ID" value="MFC4314354.1"/>
    <property type="molecule type" value="Genomic_DNA"/>
</dbReference>
<evidence type="ECO:0000256" key="6">
    <source>
        <dbReference type="SAM" id="Phobius"/>
    </source>
</evidence>
<evidence type="ECO:0000313" key="8">
    <source>
        <dbReference type="EMBL" id="MFC4314354.1"/>
    </source>
</evidence>
<dbReference type="InterPro" id="IPR023845">
    <property type="entry name" value="DUF3817_TM"/>
</dbReference>
<dbReference type="Proteomes" id="UP001595904">
    <property type="component" value="Unassembled WGS sequence"/>
</dbReference>
<keyword evidence="9" id="KW-1185">Reference proteome</keyword>
<dbReference type="RefSeq" id="WP_380605463.1">
    <property type="nucleotide sequence ID" value="NZ_JBHSDU010000015.1"/>
</dbReference>
<sequence>MTTHSLARLRDLDHLRLAALFEGATLLALLTVAVPLKHLAGLPLAVSIAGPVHGLAFLVYLWLTINIAAGAEWSTRDLGRLLGAAFVPFGFVSTLRFIRRRRAESIS</sequence>
<evidence type="ECO:0000256" key="4">
    <source>
        <dbReference type="ARBA" id="ARBA00022989"/>
    </source>
</evidence>
<dbReference type="NCBIfam" id="TIGR03954">
    <property type="entry name" value="integ_memb_HG"/>
    <property type="match status" value="1"/>
</dbReference>
<evidence type="ECO:0000259" key="7">
    <source>
        <dbReference type="Pfam" id="PF12823"/>
    </source>
</evidence>
<accession>A0ABV8T6G4</accession>
<comment type="caution">
    <text evidence="8">The sequence shown here is derived from an EMBL/GenBank/DDBJ whole genome shotgun (WGS) entry which is preliminary data.</text>
</comment>
<protein>
    <submittedName>
        <fullName evidence="8">DUF3817 domain-containing protein</fullName>
    </submittedName>
</protein>
<keyword evidence="4 6" id="KW-1133">Transmembrane helix</keyword>
<evidence type="ECO:0000256" key="1">
    <source>
        <dbReference type="ARBA" id="ARBA00004651"/>
    </source>
</evidence>
<keyword evidence="3 6" id="KW-0812">Transmembrane</keyword>
<gene>
    <name evidence="8" type="ORF">ACFPN2_35140</name>
</gene>
<feature type="transmembrane region" description="Helical" evidence="6">
    <location>
        <begin position="81"/>
        <end position="98"/>
    </location>
</feature>
<keyword evidence="2" id="KW-1003">Cell membrane</keyword>
<evidence type="ECO:0000256" key="2">
    <source>
        <dbReference type="ARBA" id="ARBA00022475"/>
    </source>
</evidence>
<proteinExistence type="predicted"/>
<comment type="subcellular location">
    <subcellularLocation>
        <location evidence="1">Cell membrane</location>
        <topology evidence="1">Multi-pass membrane protein</topology>
    </subcellularLocation>
</comment>
<evidence type="ECO:0000256" key="3">
    <source>
        <dbReference type="ARBA" id="ARBA00022692"/>
    </source>
</evidence>
<feature type="domain" description="DUF3817" evidence="7">
    <location>
        <begin position="13"/>
        <end position="97"/>
    </location>
</feature>
<organism evidence="8 9">
    <name type="scientific">Steroidobacter flavus</name>
    <dbReference type="NCBI Taxonomy" id="1842136"/>
    <lineage>
        <taxon>Bacteria</taxon>
        <taxon>Pseudomonadati</taxon>
        <taxon>Pseudomonadota</taxon>
        <taxon>Gammaproteobacteria</taxon>
        <taxon>Steroidobacterales</taxon>
        <taxon>Steroidobacteraceae</taxon>
        <taxon>Steroidobacter</taxon>
    </lineage>
</organism>
<dbReference type="PANTHER" id="PTHR40077">
    <property type="entry name" value="MEMBRANE PROTEIN-RELATED"/>
    <property type="match status" value="1"/>
</dbReference>
<dbReference type="Pfam" id="PF12823">
    <property type="entry name" value="DUF3817"/>
    <property type="match status" value="1"/>
</dbReference>
<feature type="transmembrane region" description="Helical" evidence="6">
    <location>
        <begin position="15"/>
        <end position="36"/>
    </location>
</feature>
<feature type="transmembrane region" description="Helical" evidence="6">
    <location>
        <begin position="48"/>
        <end position="69"/>
    </location>
</feature>
<dbReference type="PANTHER" id="PTHR40077:SF1">
    <property type="entry name" value="MEMBRANE PROTEIN"/>
    <property type="match status" value="1"/>
</dbReference>
<reference evidence="9" key="1">
    <citation type="journal article" date="2019" name="Int. J. Syst. Evol. Microbiol.">
        <title>The Global Catalogue of Microorganisms (GCM) 10K type strain sequencing project: providing services to taxonomists for standard genome sequencing and annotation.</title>
        <authorList>
            <consortium name="The Broad Institute Genomics Platform"/>
            <consortium name="The Broad Institute Genome Sequencing Center for Infectious Disease"/>
            <person name="Wu L."/>
            <person name="Ma J."/>
        </authorList>
    </citation>
    <scope>NUCLEOTIDE SEQUENCE [LARGE SCALE GENOMIC DNA]</scope>
    <source>
        <strain evidence="9">CGMCC 1.10759</strain>
    </source>
</reference>
<evidence type="ECO:0000256" key="5">
    <source>
        <dbReference type="ARBA" id="ARBA00023136"/>
    </source>
</evidence>
<evidence type="ECO:0000313" key="9">
    <source>
        <dbReference type="Proteomes" id="UP001595904"/>
    </source>
</evidence>